<protein>
    <submittedName>
        <fullName evidence="2">Uncharacterized protein</fullName>
    </submittedName>
</protein>
<comment type="caution">
    <text evidence="2">The sequence shown here is derived from an EMBL/GenBank/DDBJ whole genome shotgun (WGS) entry which is preliminary data.</text>
</comment>
<sequence>MDEFGCMPSLSELRGHSAKYTLPIVGGVVYAITVLGWIFASGVSISSRGITTVIALGYTWIGMFLTTAVPLFLFGRFSLVTPPLVTLWILGNTVYQWLYVTHPHPLSSYLTVWPLLVGFTLTLTLGEALLRVGVDQLTGRFGLRPVF</sequence>
<organism evidence="2 3">
    <name type="scientific">Haloplanus litoreus</name>
    <dbReference type="NCBI Taxonomy" id="767515"/>
    <lineage>
        <taxon>Archaea</taxon>
        <taxon>Methanobacteriati</taxon>
        <taxon>Methanobacteriota</taxon>
        <taxon>Stenosarchaea group</taxon>
        <taxon>Halobacteria</taxon>
        <taxon>Halobacteriales</taxon>
        <taxon>Haloferacaceae</taxon>
        <taxon>Haloplanus</taxon>
    </lineage>
</organism>
<keyword evidence="3" id="KW-1185">Reference proteome</keyword>
<feature type="transmembrane region" description="Helical" evidence="1">
    <location>
        <begin position="80"/>
        <end position="100"/>
    </location>
</feature>
<feature type="transmembrane region" description="Helical" evidence="1">
    <location>
        <begin position="112"/>
        <end position="134"/>
    </location>
</feature>
<keyword evidence="1" id="KW-0472">Membrane</keyword>
<dbReference type="GeneID" id="96953525"/>
<reference evidence="2 3" key="1">
    <citation type="journal article" date="2019" name="Int. J. Syst. Evol. Microbiol.">
        <title>The Global Catalogue of Microorganisms (GCM) 10K type strain sequencing project: providing services to taxonomists for standard genome sequencing and annotation.</title>
        <authorList>
            <consortium name="The Broad Institute Genomics Platform"/>
            <consortium name="The Broad Institute Genome Sequencing Center for Infectious Disease"/>
            <person name="Wu L."/>
            <person name="Ma J."/>
        </authorList>
    </citation>
    <scope>NUCLEOTIDE SEQUENCE [LARGE SCALE GENOMIC DNA]</scope>
    <source>
        <strain evidence="2 3">GX21</strain>
    </source>
</reference>
<evidence type="ECO:0000256" key="1">
    <source>
        <dbReference type="SAM" id="Phobius"/>
    </source>
</evidence>
<dbReference type="AlphaFoldDB" id="A0ABD5ZXZ1"/>
<gene>
    <name evidence="2" type="ORF">ACFQKE_07705</name>
</gene>
<dbReference type="Proteomes" id="UP001596434">
    <property type="component" value="Unassembled WGS sequence"/>
</dbReference>
<dbReference type="RefSeq" id="WP_379703394.1">
    <property type="nucleotide sequence ID" value="NZ_JBHTAT010000001.1"/>
</dbReference>
<name>A0ABD5ZXZ1_9EURY</name>
<evidence type="ECO:0000313" key="3">
    <source>
        <dbReference type="Proteomes" id="UP001596434"/>
    </source>
</evidence>
<dbReference type="EMBL" id="JBHTAT010000001">
    <property type="protein sequence ID" value="MFC7255179.1"/>
    <property type="molecule type" value="Genomic_DNA"/>
</dbReference>
<feature type="transmembrane region" description="Helical" evidence="1">
    <location>
        <begin position="52"/>
        <end position="73"/>
    </location>
</feature>
<keyword evidence="1" id="KW-0812">Transmembrane</keyword>
<feature type="transmembrane region" description="Helical" evidence="1">
    <location>
        <begin position="20"/>
        <end position="40"/>
    </location>
</feature>
<accession>A0ABD5ZXZ1</accession>
<proteinExistence type="predicted"/>
<evidence type="ECO:0000313" key="2">
    <source>
        <dbReference type="EMBL" id="MFC7255179.1"/>
    </source>
</evidence>
<keyword evidence="1" id="KW-1133">Transmembrane helix</keyword>